<organism evidence="8 9">
    <name type="scientific">Liquidambar formosana</name>
    <name type="common">Formosan gum</name>
    <dbReference type="NCBI Taxonomy" id="63359"/>
    <lineage>
        <taxon>Eukaryota</taxon>
        <taxon>Viridiplantae</taxon>
        <taxon>Streptophyta</taxon>
        <taxon>Embryophyta</taxon>
        <taxon>Tracheophyta</taxon>
        <taxon>Spermatophyta</taxon>
        <taxon>Magnoliopsida</taxon>
        <taxon>eudicotyledons</taxon>
        <taxon>Gunneridae</taxon>
        <taxon>Pentapetalae</taxon>
        <taxon>Saxifragales</taxon>
        <taxon>Altingiaceae</taxon>
        <taxon>Liquidambar</taxon>
    </lineage>
</organism>
<dbReference type="Pfam" id="PF01435">
    <property type="entry name" value="Peptidase_M48"/>
    <property type="match status" value="1"/>
</dbReference>
<evidence type="ECO:0000256" key="1">
    <source>
        <dbReference type="ARBA" id="ARBA00022670"/>
    </source>
</evidence>
<dbReference type="InterPro" id="IPR001915">
    <property type="entry name" value="Peptidase_M48"/>
</dbReference>
<sequence>MPLTIIMGFCFIKSKLILFNEYGSFRRNNIVYSHQGLIQSEAIRGFNPRSRAVLTSVVNRVTMSSAMYLLGAKHIHSPALLKIGRRVYPYPLYLPMAKAVISREIIQALHSGLRLERECSVNGYAPKSAKMSKDICRGNSIASKYLGANGESKGKSRFEGEKVCLKVAQRSEKQAPKLIWKPATKHLDGMDWHMSDAQIATTIGHEVGHAVSWHYAEHWIKLFWAICLLSILSNFFPINHGHGKNFHLVQLWRSRRTEKEADYIGLMLMASAGYDPREAPKSYEDNFSKDSIFSTHPCGRTRAKLLNRTEVMEEALAIYTVAKPRI</sequence>
<keyword evidence="3 6" id="KW-0378">Hydrolase</keyword>
<name>A0AAP0N4V2_LIQFO</name>
<evidence type="ECO:0000256" key="2">
    <source>
        <dbReference type="ARBA" id="ARBA00022723"/>
    </source>
</evidence>
<dbReference type="AlphaFoldDB" id="A0AAP0N4V2"/>
<accession>A0AAP0N4V2</accession>
<dbReference type="GO" id="GO:0004222">
    <property type="term" value="F:metalloendopeptidase activity"/>
    <property type="evidence" value="ECO:0007669"/>
    <property type="project" value="InterPro"/>
</dbReference>
<dbReference type="EMBL" id="JBBPBK010000227">
    <property type="protein sequence ID" value="KAK9266123.1"/>
    <property type="molecule type" value="Genomic_DNA"/>
</dbReference>
<dbReference type="GO" id="GO:0046872">
    <property type="term" value="F:metal ion binding"/>
    <property type="evidence" value="ECO:0007669"/>
    <property type="project" value="UniProtKB-KW"/>
</dbReference>
<comment type="similarity">
    <text evidence="6">Belongs to the peptidase M48 family.</text>
</comment>
<evidence type="ECO:0000256" key="3">
    <source>
        <dbReference type="ARBA" id="ARBA00022801"/>
    </source>
</evidence>
<evidence type="ECO:0000313" key="8">
    <source>
        <dbReference type="EMBL" id="KAK9266123.1"/>
    </source>
</evidence>
<dbReference type="GO" id="GO:0016020">
    <property type="term" value="C:membrane"/>
    <property type="evidence" value="ECO:0007669"/>
    <property type="project" value="TreeGrafter"/>
</dbReference>
<keyword evidence="2" id="KW-0479">Metal-binding</keyword>
<keyword evidence="5 6" id="KW-0482">Metalloprotease</keyword>
<dbReference type="InterPro" id="IPR051156">
    <property type="entry name" value="Mito/Outer_Membr_Metalloprot"/>
</dbReference>
<dbReference type="GO" id="GO:0051603">
    <property type="term" value="P:proteolysis involved in protein catabolic process"/>
    <property type="evidence" value="ECO:0007669"/>
    <property type="project" value="TreeGrafter"/>
</dbReference>
<protein>
    <recommendedName>
        <fullName evidence="7">Peptidase M48 domain-containing protein</fullName>
    </recommendedName>
</protein>
<evidence type="ECO:0000256" key="6">
    <source>
        <dbReference type="RuleBase" id="RU003983"/>
    </source>
</evidence>
<dbReference type="Proteomes" id="UP001415857">
    <property type="component" value="Unassembled WGS sequence"/>
</dbReference>
<evidence type="ECO:0000256" key="5">
    <source>
        <dbReference type="ARBA" id="ARBA00023049"/>
    </source>
</evidence>
<feature type="domain" description="Peptidase M48" evidence="7">
    <location>
        <begin position="194"/>
        <end position="308"/>
    </location>
</feature>
<keyword evidence="1 6" id="KW-0645">Protease</keyword>
<comment type="caution">
    <text evidence="8">The sequence shown here is derived from an EMBL/GenBank/DDBJ whole genome shotgun (WGS) entry which is preliminary data.</text>
</comment>
<dbReference type="PANTHER" id="PTHR22726">
    <property type="entry name" value="METALLOENDOPEPTIDASE OMA1"/>
    <property type="match status" value="1"/>
</dbReference>
<evidence type="ECO:0000313" key="9">
    <source>
        <dbReference type="Proteomes" id="UP001415857"/>
    </source>
</evidence>
<reference evidence="8 9" key="1">
    <citation type="journal article" date="2024" name="Plant J.">
        <title>Genome sequences and population genomics reveal climatic adaptation and genomic divergence between two closely related sweetgum species.</title>
        <authorList>
            <person name="Xu W.Q."/>
            <person name="Ren C.Q."/>
            <person name="Zhang X.Y."/>
            <person name="Comes H.P."/>
            <person name="Liu X.H."/>
            <person name="Li Y.G."/>
            <person name="Kettle C.J."/>
            <person name="Jalonen R."/>
            <person name="Gaisberger H."/>
            <person name="Ma Y.Z."/>
            <person name="Qiu Y.X."/>
        </authorList>
    </citation>
    <scope>NUCLEOTIDE SEQUENCE [LARGE SCALE GENOMIC DNA]</scope>
    <source>
        <strain evidence="8">Hangzhou</strain>
    </source>
</reference>
<dbReference type="PANTHER" id="PTHR22726:SF1">
    <property type="entry name" value="METALLOENDOPEPTIDASE OMA1, MITOCHONDRIAL"/>
    <property type="match status" value="1"/>
</dbReference>
<proteinExistence type="inferred from homology"/>
<keyword evidence="9" id="KW-1185">Reference proteome</keyword>
<gene>
    <name evidence="8" type="ORF">L1049_010770</name>
</gene>
<keyword evidence="4 6" id="KW-0862">Zinc</keyword>
<comment type="cofactor">
    <cofactor evidence="6">
        <name>Zn(2+)</name>
        <dbReference type="ChEBI" id="CHEBI:29105"/>
    </cofactor>
    <text evidence="6">Binds 1 zinc ion per subunit.</text>
</comment>
<evidence type="ECO:0000259" key="7">
    <source>
        <dbReference type="Pfam" id="PF01435"/>
    </source>
</evidence>
<evidence type="ECO:0000256" key="4">
    <source>
        <dbReference type="ARBA" id="ARBA00022833"/>
    </source>
</evidence>